<keyword evidence="4 5" id="KW-0472">Membrane</keyword>
<evidence type="ECO:0000259" key="6">
    <source>
        <dbReference type="Pfam" id="PF00520"/>
    </source>
</evidence>
<keyword evidence="2 5" id="KW-0812">Transmembrane</keyword>
<organism evidence="7 8">
    <name type="scientific">Nematostella vectensis</name>
    <name type="common">Starlet sea anemone</name>
    <dbReference type="NCBI Taxonomy" id="45351"/>
    <lineage>
        <taxon>Eukaryota</taxon>
        <taxon>Metazoa</taxon>
        <taxon>Cnidaria</taxon>
        <taxon>Anthozoa</taxon>
        <taxon>Hexacorallia</taxon>
        <taxon>Actiniaria</taxon>
        <taxon>Edwardsiidae</taxon>
        <taxon>Nematostella</taxon>
    </lineage>
</organism>
<dbReference type="GO" id="GO:0016020">
    <property type="term" value="C:membrane"/>
    <property type="evidence" value="ECO:0007669"/>
    <property type="project" value="UniProtKB-SubCell"/>
</dbReference>
<reference evidence="7 8" key="1">
    <citation type="journal article" date="2007" name="Science">
        <title>Sea anemone genome reveals ancestral eumetazoan gene repertoire and genomic organization.</title>
        <authorList>
            <person name="Putnam N.H."/>
            <person name="Srivastava M."/>
            <person name="Hellsten U."/>
            <person name="Dirks B."/>
            <person name="Chapman J."/>
            <person name="Salamov A."/>
            <person name="Terry A."/>
            <person name="Shapiro H."/>
            <person name="Lindquist E."/>
            <person name="Kapitonov V.V."/>
            <person name="Jurka J."/>
            <person name="Genikhovich G."/>
            <person name="Grigoriev I.V."/>
            <person name="Lucas S.M."/>
            <person name="Steele R.E."/>
            <person name="Finnerty J.R."/>
            <person name="Technau U."/>
            <person name="Martindale M.Q."/>
            <person name="Rokhsar D.S."/>
        </authorList>
    </citation>
    <scope>NUCLEOTIDE SEQUENCE [LARGE SCALE GENOMIC DNA]</scope>
    <source>
        <strain evidence="8">CH2 X CH6</strain>
    </source>
</reference>
<dbReference type="InterPro" id="IPR005821">
    <property type="entry name" value="Ion_trans_dom"/>
</dbReference>
<evidence type="ECO:0000256" key="5">
    <source>
        <dbReference type="SAM" id="Phobius"/>
    </source>
</evidence>
<dbReference type="GO" id="GO:0005221">
    <property type="term" value="F:intracellularly cyclic nucleotide-activated monoatomic cation channel activity"/>
    <property type="evidence" value="ECO:0007669"/>
    <property type="project" value="InterPro"/>
</dbReference>
<name>A7SKJ8_NEMVE</name>
<comment type="subcellular location">
    <subcellularLocation>
        <location evidence="1">Membrane</location>
        <topology evidence="1">Multi-pass membrane protein</topology>
    </subcellularLocation>
</comment>
<gene>
    <name evidence="7" type="ORF">NEMVEDRAFT_v1g213705</name>
</gene>
<evidence type="ECO:0000256" key="2">
    <source>
        <dbReference type="ARBA" id="ARBA00022692"/>
    </source>
</evidence>
<dbReference type="Proteomes" id="UP000001593">
    <property type="component" value="Unassembled WGS sequence"/>
</dbReference>
<keyword evidence="8" id="KW-1185">Reference proteome</keyword>
<dbReference type="Gene3D" id="1.10.287.630">
    <property type="entry name" value="Helix hairpin bin"/>
    <property type="match status" value="1"/>
</dbReference>
<evidence type="ECO:0000256" key="3">
    <source>
        <dbReference type="ARBA" id="ARBA00022989"/>
    </source>
</evidence>
<dbReference type="PhylomeDB" id="A7SKJ8"/>
<dbReference type="InterPro" id="IPR018490">
    <property type="entry name" value="cNMP-bd_dom_sf"/>
</dbReference>
<dbReference type="PANTHER" id="PTHR45638">
    <property type="entry name" value="CYCLIC NUCLEOTIDE-GATED CATION CHANNEL SUBUNIT A"/>
    <property type="match status" value="1"/>
</dbReference>
<proteinExistence type="predicted"/>
<protein>
    <recommendedName>
        <fullName evidence="6">Ion transport domain-containing protein</fullName>
    </recommendedName>
</protein>
<dbReference type="EMBL" id="DS469688">
    <property type="protein sequence ID" value="EDO35772.1"/>
    <property type="molecule type" value="Genomic_DNA"/>
</dbReference>
<dbReference type="HOGENOM" id="CLU_772338_0_0_1"/>
<dbReference type="SUPFAM" id="SSF81324">
    <property type="entry name" value="Voltage-gated potassium channels"/>
    <property type="match status" value="1"/>
</dbReference>
<dbReference type="AlphaFoldDB" id="A7SKJ8"/>
<evidence type="ECO:0000313" key="7">
    <source>
        <dbReference type="EMBL" id="EDO35772.1"/>
    </source>
</evidence>
<dbReference type="Gene3D" id="1.10.287.70">
    <property type="match status" value="1"/>
</dbReference>
<dbReference type="InParanoid" id="A7SKJ8"/>
<evidence type="ECO:0000313" key="8">
    <source>
        <dbReference type="Proteomes" id="UP000001593"/>
    </source>
</evidence>
<keyword evidence="3 5" id="KW-1133">Transmembrane helix</keyword>
<sequence>MATDPGSATDVVFGEVSEGEATEKKGFFIHPRSRAYRTWETCNVFFCFLTFVIAPFQASFDSSITFLWVVVYLLDASFFLDIVSKFHLAFFEKASIITDKARIRRNYIKGRFLLDLLSVLPLDLIALWLTVDKMEPSQVLAFVRLNRLLRLHRIMQYFDLKKIRANYIRTKLFWLDVLAIIPIEIIAFGFSGHFRWHMLSFLNSTASLRLDGCQHGSWAEHVIQIKDSIGLREAEFQERVDAAVKFMTTQNLDSTLIQRVIDSLSMVWKMHRGENIPGSKRLMADMPVRLQQEVYEGSRCVIGAMKEVPIFVESDENFMRTLSLHTTSYVFKSGVGIVPCCEAKKYFSVPSFFVNIPTN</sequence>
<feature type="transmembrane region" description="Helical" evidence="5">
    <location>
        <begin position="66"/>
        <end position="91"/>
    </location>
</feature>
<feature type="transmembrane region" description="Helical" evidence="5">
    <location>
        <begin position="172"/>
        <end position="190"/>
    </location>
</feature>
<dbReference type="eggNOG" id="KOG0500">
    <property type="taxonomic scope" value="Eukaryota"/>
</dbReference>
<evidence type="ECO:0000256" key="1">
    <source>
        <dbReference type="ARBA" id="ARBA00004141"/>
    </source>
</evidence>
<evidence type="ECO:0000256" key="4">
    <source>
        <dbReference type="ARBA" id="ARBA00023136"/>
    </source>
</evidence>
<dbReference type="InterPro" id="IPR050866">
    <property type="entry name" value="CNG_cation_channel"/>
</dbReference>
<accession>A7SKJ8</accession>
<dbReference type="PANTHER" id="PTHR45638:SF11">
    <property type="entry name" value="CYCLIC NUCLEOTIDE-GATED CATION CHANNEL SUBUNIT A"/>
    <property type="match status" value="1"/>
</dbReference>
<dbReference type="SUPFAM" id="SSF51206">
    <property type="entry name" value="cAMP-binding domain-like"/>
    <property type="match status" value="1"/>
</dbReference>
<feature type="transmembrane region" description="Helical" evidence="5">
    <location>
        <begin position="42"/>
        <end position="60"/>
    </location>
</feature>
<dbReference type="Pfam" id="PF00520">
    <property type="entry name" value="Ion_trans"/>
    <property type="match status" value="1"/>
</dbReference>
<feature type="domain" description="Ion transport" evidence="6">
    <location>
        <begin position="36"/>
        <end position="159"/>
    </location>
</feature>
<feature type="transmembrane region" description="Helical" evidence="5">
    <location>
        <begin position="112"/>
        <end position="131"/>
    </location>
</feature>